<dbReference type="Pfam" id="PF08263">
    <property type="entry name" value="LRRNT_2"/>
    <property type="match status" value="1"/>
</dbReference>
<dbReference type="SUPFAM" id="SSF52047">
    <property type="entry name" value="RNI-like"/>
    <property type="match status" value="1"/>
</dbReference>
<evidence type="ECO:0000313" key="25">
    <source>
        <dbReference type="EMBL" id="KAG9439714.1"/>
    </source>
</evidence>
<dbReference type="SUPFAM" id="SSF52058">
    <property type="entry name" value="L domain-like"/>
    <property type="match status" value="1"/>
</dbReference>
<keyword evidence="7" id="KW-0433">Leucine-rich repeat</keyword>
<keyword evidence="12 21" id="KW-0547">Nucleotide-binding</keyword>
<dbReference type="InterPro" id="IPR051716">
    <property type="entry name" value="Plant_RL_S/T_kinase"/>
</dbReference>
<evidence type="ECO:0000256" key="2">
    <source>
        <dbReference type="ARBA" id="ARBA00004479"/>
    </source>
</evidence>
<dbReference type="GO" id="GO:0009791">
    <property type="term" value="P:post-embryonic development"/>
    <property type="evidence" value="ECO:0007669"/>
    <property type="project" value="UniProtKB-ARBA"/>
</dbReference>
<dbReference type="FunFam" id="1.10.510.10:FF:000388">
    <property type="entry name" value="Leucine-rich repeat receptor-like tyrosine-protein kinase PXC3"/>
    <property type="match status" value="1"/>
</dbReference>
<keyword evidence="6" id="KW-0597">Phosphoprotein</keyword>
<evidence type="ECO:0000313" key="26">
    <source>
        <dbReference type="Proteomes" id="UP000825729"/>
    </source>
</evidence>
<dbReference type="FunFam" id="3.30.200.20:FF:000309">
    <property type="entry name" value="Leucine-rich repeat receptor protein kinase MSP1"/>
    <property type="match status" value="1"/>
</dbReference>
<dbReference type="Pfam" id="PF00069">
    <property type="entry name" value="Pkinase"/>
    <property type="match status" value="1"/>
</dbReference>
<reference evidence="25 26" key="1">
    <citation type="submission" date="2021-07" db="EMBL/GenBank/DDBJ databases">
        <title>The Aristolochia fimbriata genome: insights into angiosperm evolution, floral development and chemical biosynthesis.</title>
        <authorList>
            <person name="Jiao Y."/>
        </authorList>
    </citation>
    <scope>NUCLEOTIDE SEQUENCE [LARGE SCALE GENOMIC DNA]</scope>
    <source>
        <strain evidence="25">IBCAS-2021</strain>
        <tissue evidence="25">Leaf</tissue>
    </source>
</reference>
<name>A0AAV7DT67_ARIFI</name>
<dbReference type="InterPro" id="IPR003591">
    <property type="entry name" value="Leu-rich_rpt_typical-subtyp"/>
</dbReference>
<dbReference type="InterPro" id="IPR001611">
    <property type="entry name" value="Leu-rich_rpt"/>
</dbReference>
<feature type="transmembrane region" description="Helical" evidence="23">
    <location>
        <begin position="634"/>
        <end position="658"/>
    </location>
</feature>
<dbReference type="InterPro" id="IPR011009">
    <property type="entry name" value="Kinase-like_dom_sf"/>
</dbReference>
<keyword evidence="11" id="KW-0677">Repeat</keyword>
<dbReference type="SMART" id="SM00369">
    <property type="entry name" value="LRR_TYP"/>
    <property type="match status" value="5"/>
</dbReference>
<evidence type="ECO:0000256" key="7">
    <source>
        <dbReference type="ARBA" id="ARBA00022614"/>
    </source>
</evidence>
<evidence type="ECO:0000256" key="22">
    <source>
        <dbReference type="SAM" id="MobiDB-lite"/>
    </source>
</evidence>
<evidence type="ECO:0000256" key="5">
    <source>
        <dbReference type="ARBA" id="ARBA00022527"/>
    </source>
</evidence>
<dbReference type="EMBL" id="JAINDJ010000008">
    <property type="protein sequence ID" value="KAG9439714.1"/>
    <property type="molecule type" value="Genomic_DNA"/>
</dbReference>
<comment type="catalytic activity">
    <reaction evidence="19">
        <text>L-threonyl-[protein] + ATP = O-phospho-L-threonyl-[protein] + ADP + H(+)</text>
        <dbReference type="Rhea" id="RHEA:46608"/>
        <dbReference type="Rhea" id="RHEA-COMP:11060"/>
        <dbReference type="Rhea" id="RHEA-COMP:11605"/>
        <dbReference type="ChEBI" id="CHEBI:15378"/>
        <dbReference type="ChEBI" id="CHEBI:30013"/>
        <dbReference type="ChEBI" id="CHEBI:30616"/>
        <dbReference type="ChEBI" id="CHEBI:61977"/>
        <dbReference type="ChEBI" id="CHEBI:456216"/>
        <dbReference type="EC" id="2.7.11.1"/>
    </reaction>
</comment>
<keyword evidence="26" id="KW-1185">Reference proteome</keyword>
<feature type="binding site" evidence="21">
    <location>
        <position position="749"/>
    </location>
    <ligand>
        <name>ATP</name>
        <dbReference type="ChEBI" id="CHEBI:30616"/>
    </ligand>
</feature>
<evidence type="ECO:0000256" key="19">
    <source>
        <dbReference type="ARBA" id="ARBA00047899"/>
    </source>
</evidence>
<evidence type="ECO:0000256" key="1">
    <source>
        <dbReference type="ARBA" id="ARBA00004236"/>
    </source>
</evidence>
<evidence type="ECO:0000256" key="3">
    <source>
        <dbReference type="ARBA" id="ARBA00008684"/>
    </source>
</evidence>
<dbReference type="Gene3D" id="3.30.200.20">
    <property type="entry name" value="Phosphorylase Kinase, domain 1"/>
    <property type="match status" value="1"/>
</dbReference>
<protein>
    <recommendedName>
        <fullName evidence="4">non-specific serine/threonine protein kinase</fullName>
        <ecNumber evidence="4">2.7.11.1</ecNumber>
    </recommendedName>
</protein>
<comment type="caution">
    <text evidence="25">The sequence shown here is derived from an EMBL/GenBank/DDBJ whole genome shotgun (WGS) entry which is preliminary data.</text>
</comment>
<keyword evidence="17" id="KW-0675">Receptor</keyword>
<evidence type="ECO:0000256" key="18">
    <source>
        <dbReference type="ARBA" id="ARBA00023180"/>
    </source>
</evidence>
<evidence type="ECO:0000256" key="15">
    <source>
        <dbReference type="ARBA" id="ARBA00022989"/>
    </source>
</evidence>
<dbReference type="InterPro" id="IPR017441">
    <property type="entry name" value="Protein_kinase_ATP_BS"/>
</dbReference>
<evidence type="ECO:0000256" key="8">
    <source>
        <dbReference type="ARBA" id="ARBA00022679"/>
    </source>
</evidence>
<evidence type="ECO:0000256" key="6">
    <source>
        <dbReference type="ARBA" id="ARBA00022553"/>
    </source>
</evidence>
<dbReference type="InterPro" id="IPR032675">
    <property type="entry name" value="LRR_dom_sf"/>
</dbReference>
<evidence type="ECO:0000256" key="9">
    <source>
        <dbReference type="ARBA" id="ARBA00022692"/>
    </source>
</evidence>
<evidence type="ECO:0000256" key="21">
    <source>
        <dbReference type="PROSITE-ProRule" id="PRU10141"/>
    </source>
</evidence>
<keyword evidence="5" id="KW-0723">Serine/threonine-protein kinase</keyword>
<dbReference type="PROSITE" id="PS51450">
    <property type="entry name" value="LRR"/>
    <property type="match status" value="1"/>
</dbReference>
<dbReference type="Gene3D" id="3.80.10.10">
    <property type="entry name" value="Ribonuclease Inhibitor"/>
    <property type="match status" value="5"/>
</dbReference>
<dbReference type="GO" id="GO:0004674">
    <property type="term" value="F:protein serine/threonine kinase activity"/>
    <property type="evidence" value="ECO:0007669"/>
    <property type="project" value="UniProtKB-KW"/>
</dbReference>
<keyword evidence="16 23" id="KW-0472">Membrane</keyword>
<dbReference type="FunFam" id="3.80.10.10:FF:000233">
    <property type="entry name" value="Leucine-rich repeat receptor-like protein kinase TDR"/>
    <property type="match status" value="1"/>
</dbReference>
<feature type="compositionally biased region" description="Basic and acidic residues" evidence="22">
    <location>
        <begin position="668"/>
        <end position="684"/>
    </location>
</feature>
<comment type="subcellular location">
    <subcellularLocation>
        <location evidence="1">Cell membrane</location>
    </subcellularLocation>
    <subcellularLocation>
        <location evidence="2">Membrane</location>
        <topology evidence="2">Single-pass type I membrane protein</topology>
    </subcellularLocation>
</comment>
<dbReference type="PROSITE" id="PS00108">
    <property type="entry name" value="PROTEIN_KINASE_ST"/>
    <property type="match status" value="1"/>
</dbReference>
<keyword evidence="10" id="KW-0732">Signal</keyword>
<dbReference type="PANTHER" id="PTHR48053:SF158">
    <property type="entry name" value="MDIS1-INTERACTING RECEPTOR LIKE KINASE 2-LIKE"/>
    <property type="match status" value="1"/>
</dbReference>
<dbReference type="Pfam" id="PF13855">
    <property type="entry name" value="LRR_8"/>
    <property type="match status" value="1"/>
</dbReference>
<dbReference type="PROSITE" id="PS00107">
    <property type="entry name" value="PROTEIN_KINASE_ATP"/>
    <property type="match status" value="1"/>
</dbReference>
<dbReference type="Gene3D" id="1.10.510.10">
    <property type="entry name" value="Transferase(Phosphotransferase) domain 1"/>
    <property type="match status" value="1"/>
</dbReference>
<dbReference type="GO" id="GO:0005886">
    <property type="term" value="C:plasma membrane"/>
    <property type="evidence" value="ECO:0007669"/>
    <property type="project" value="UniProtKB-SubCell"/>
</dbReference>
<evidence type="ECO:0000256" key="23">
    <source>
        <dbReference type="SAM" id="Phobius"/>
    </source>
</evidence>
<feature type="region of interest" description="Disordered" evidence="22">
    <location>
        <begin position="668"/>
        <end position="688"/>
    </location>
</feature>
<sequence>MVVSGDEPHLARVPCRIILTCFVILIAAGRAIAGNSIETDEEVLIQLKKFLEQHNRVNQGKYRRWGQQPELPVCNWPGISCGDGRVVSVNLSESYIAGPFFHNFSAMGSLAALDLSKNAINGELPADLNDCKNLRYLNISHNIIEGELNLSGLNRLENLDLTLNRFSGGIQANFPALCANLVSLNLSMNNFTGDVANSFDNCSALRYLDLSSNKFVGPIWEGFASLTEFSVSENNLTGEISREMFASACNLQMLDLSENQFAGQFPPEISNCEAMASLNLYGNEFWGPIPPQFGKLKNLEALYLGSNNFSRDIPETLLNCSKLVFLDMSKNQFGGEIQPIFGRFVQLKSLLWLMLANNTLSGEIPPEIGNCSSLLWLNLANNRLSGDIPAEISTVGSNPKPTFDSNRQYGKIMAASGECLAMKRWIPESYPPFSFIYNLLNRKSCRSIWDRLLKGYGIFSICQKSSDVRQLVISGYIQLTGNELTGEIPPEIGNMRNLSLLHLGKNALSGSLSPELKNLPLVFLNVSWNNFSGEIPDELGELNCLQNLDLSHNNFSGEFPAVSLNQLNELSKFNVSYNPLLTGTIPSTGQLATFESTSFVGDPLLKLCNDGSDAPGNGKSGVDARHSRKRSRRVVAYLVFLVLTVAFLLCGALSFMVVCSVARKRDDSTGFLSDSKRRHDDPEASRSSSRISSDAAAVKVFKLGKAAFTYEDIVAATGGFSEEAIVGVGGSGQVYRGVLPDGRVVAVKKIQREGPEGEREFRAEMEVLSGGESGVGWPHPNLVTLFGWCLYGSEKLLIYEYMEGGSLEEVIGDRRRLGWRRRVEVAVGVARALVFLHHECSPPVVHRDVKASNVLLDGEGRARVTDFGLARVVGPGESHVSTMIAGTVGYVAPEYGQTWRATTKGDVYSFGVLAMELGTGRRAVECGAGGCDECLVDWVRRVAGGPHRGLRGAVVPVMMSAMGVREAEEEAESPASEAAEGLGEMCELVRIGLRCTAESPHSRPDMKEVLGMLLRVRANMAAA</sequence>
<keyword evidence="18" id="KW-0325">Glycoprotein</keyword>
<keyword evidence="13" id="KW-0418">Kinase</keyword>
<keyword evidence="14 21" id="KW-0067">ATP-binding</keyword>
<dbReference type="AlphaFoldDB" id="A0AAV7DT67"/>
<evidence type="ECO:0000256" key="20">
    <source>
        <dbReference type="ARBA" id="ARBA00048679"/>
    </source>
</evidence>
<comment type="similarity">
    <text evidence="3">Belongs to the protein kinase superfamily. Ser/Thr protein kinase family.</text>
</comment>
<evidence type="ECO:0000256" key="13">
    <source>
        <dbReference type="ARBA" id="ARBA00022777"/>
    </source>
</evidence>
<gene>
    <name evidence="25" type="ORF">H6P81_019879</name>
</gene>
<dbReference type="Pfam" id="PF00560">
    <property type="entry name" value="LRR_1"/>
    <property type="match status" value="6"/>
</dbReference>
<dbReference type="SMART" id="SM00220">
    <property type="entry name" value="S_TKc"/>
    <property type="match status" value="1"/>
</dbReference>
<evidence type="ECO:0000256" key="14">
    <source>
        <dbReference type="ARBA" id="ARBA00022840"/>
    </source>
</evidence>
<accession>A0AAV7DT67</accession>
<dbReference type="SUPFAM" id="SSF56112">
    <property type="entry name" value="Protein kinase-like (PK-like)"/>
    <property type="match status" value="1"/>
</dbReference>
<evidence type="ECO:0000256" key="17">
    <source>
        <dbReference type="ARBA" id="ARBA00023170"/>
    </source>
</evidence>
<comment type="catalytic activity">
    <reaction evidence="20">
        <text>L-seryl-[protein] + ATP = O-phospho-L-seryl-[protein] + ADP + H(+)</text>
        <dbReference type="Rhea" id="RHEA:17989"/>
        <dbReference type="Rhea" id="RHEA-COMP:9863"/>
        <dbReference type="Rhea" id="RHEA-COMP:11604"/>
        <dbReference type="ChEBI" id="CHEBI:15378"/>
        <dbReference type="ChEBI" id="CHEBI:29999"/>
        <dbReference type="ChEBI" id="CHEBI:30616"/>
        <dbReference type="ChEBI" id="CHEBI:83421"/>
        <dbReference type="ChEBI" id="CHEBI:456216"/>
        <dbReference type="EC" id="2.7.11.1"/>
    </reaction>
</comment>
<evidence type="ECO:0000256" key="10">
    <source>
        <dbReference type="ARBA" id="ARBA00022729"/>
    </source>
</evidence>
<evidence type="ECO:0000256" key="16">
    <source>
        <dbReference type="ARBA" id="ARBA00023136"/>
    </source>
</evidence>
<keyword evidence="9 23" id="KW-0812">Transmembrane</keyword>
<evidence type="ECO:0000256" key="4">
    <source>
        <dbReference type="ARBA" id="ARBA00012513"/>
    </source>
</evidence>
<proteinExistence type="inferred from homology"/>
<evidence type="ECO:0000259" key="24">
    <source>
        <dbReference type="PROSITE" id="PS50011"/>
    </source>
</evidence>
<dbReference type="EC" id="2.7.11.1" evidence="4"/>
<dbReference type="PANTHER" id="PTHR48053">
    <property type="entry name" value="LEUCINE RICH REPEAT FAMILY PROTEIN, EXPRESSED"/>
    <property type="match status" value="1"/>
</dbReference>
<dbReference type="InterPro" id="IPR013210">
    <property type="entry name" value="LRR_N_plant-typ"/>
</dbReference>
<dbReference type="Proteomes" id="UP000825729">
    <property type="component" value="Unassembled WGS sequence"/>
</dbReference>
<evidence type="ECO:0000256" key="12">
    <source>
        <dbReference type="ARBA" id="ARBA00022741"/>
    </source>
</evidence>
<evidence type="ECO:0000256" key="11">
    <source>
        <dbReference type="ARBA" id="ARBA00022737"/>
    </source>
</evidence>
<dbReference type="PROSITE" id="PS50011">
    <property type="entry name" value="PROTEIN_KINASE_DOM"/>
    <property type="match status" value="1"/>
</dbReference>
<dbReference type="InterPro" id="IPR000719">
    <property type="entry name" value="Prot_kinase_dom"/>
</dbReference>
<organism evidence="25 26">
    <name type="scientific">Aristolochia fimbriata</name>
    <name type="common">White veined hardy Dutchman's pipe vine</name>
    <dbReference type="NCBI Taxonomy" id="158543"/>
    <lineage>
        <taxon>Eukaryota</taxon>
        <taxon>Viridiplantae</taxon>
        <taxon>Streptophyta</taxon>
        <taxon>Embryophyta</taxon>
        <taxon>Tracheophyta</taxon>
        <taxon>Spermatophyta</taxon>
        <taxon>Magnoliopsida</taxon>
        <taxon>Magnoliidae</taxon>
        <taxon>Piperales</taxon>
        <taxon>Aristolochiaceae</taxon>
        <taxon>Aristolochia</taxon>
    </lineage>
</organism>
<keyword evidence="15 23" id="KW-1133">Transmembrane helix</keyword>
<keyword evidence="8" id="KW-0808">Transferase</keyword>
<feature type="domain" description="Protein kinase" evidence="24">
    <location>
        <begin position="720"/>
        <end position="1014"/>
    </location>
</feature>
<dbReference type="GO" id="GO:0005524">
    <property type="term" value="F:ATP binding"/>
    <property type="evidence" value="ECO:0007669"/>
    <property type="project" value="UniProtKB-UniRule"/>
</dbReference>
<dbReference type="InterPro" id="IPR008271">
    <property type="entry name" value="Ser/Thr_kinase_AS"/>
</dbReference>